<dbReference type="Proteomes" id="UP001274896">
    <property type="component" value="Unassembled WGS sequence"/>
</dbReference>
<accession>A0AAE0UHA1</accession>
<dbReference type="EMBL" id="JAUCMX010000214">
    <property type="protein sequence ID" value="KAK3506026.1"/>
    <property type="molecule type" value="Genomic_DNA"/>
</dbReference>
<organism evidence="1 2">
    <name type="scientific">Hemibagrus guttatus</name>
    <dbReference type="NCBI Taxonomy" id="175788"/>
    <lineage>
        <taxon>Eukaryota</taxon>
        <taxon>Metazoa</taxon>
        <taxon>Chordata</taxon>
        <taxon>Craniata</taxon>
        <taxon>Vertebrata</taxon>
        <taxon>Euteleostomi</taxon>
        <taxon>Actinopterygii</taxon>
        <taxon>Neopterygii</taxon>
        <taxon>Teleostei</taxon>
        <taxon>Ostariophysi</taxon>
        <taxon>Siluriformes</taxon>
        <taxon>Bagridae</taxon>
        <taxon>Hemibagrus</taxon>
    </lineage>
</organism>
<evidence type="ECO:0000313" key="1">
    <source>
        <dbReference type="EMBL" id="KAK3506026.1"/>
    </source>
</evidence>
<reference evidence="1" key="1">
    <citation type="submission" date="2023-06" db="EMBL/GenBank/DDBJ databases">
        <title>Male Hemibagrus guttatus genome.</title>
        <authorList>
            <person name="Bian C."/>
        </authorList>
    </citation>
    <scope>NUCLEOTIDE SEQUENCE</scope>
    <source>
        <strain evidence="1">Male_cb2023</strain>
        <tissue evidence="1">Muscle</tissue>
    </source>
</reference>
<name>A0AAE0UHA1_9TELE</name>
<evidence type="ECO:0000313" key="2">
    <source>
        <dbReference type="Proteomes" id="UP001274896"/>
    </source>
</evidence>
<protein>
    <submittedName>
        <fullName evidence="1">Uncharacterized protein</fullName>
    </submittedName>
</protein>
<proteinExistence type="predicted"/>
<keyword evidence="2" id="KW-1185">Reference proteome</keyword>
<dbReference type="AlphaFoldDB" id="A0AAE0UHA1"/>
<gene>
    <name evidence="1" type="ORF">QTP70_019474</name>
</gene>
<comment type="caution">
    <text evidence="1">The sequence shown here is derived from an EMBL/GenBank/DDBJ whole genome shotgun (WGS) entry which is preliminary data.</text>
</comment>
<sequence>MNYTQTLFGTLSTVSLTRQFSPLVALWTMRFEAKHSFAFCSSITAHGSLAGLPEVCEIVHMIVLHKSLTFIVKKLAAWYLEHYRAYDVAISTAGKLRLVEAHELRDQYPLAHCMVDGRCLISLISLKRSIWMRIILKPDDIRKLFCHMEFQKQ</sequence>